<evidence type="ECO:0000259" key="4">
    <source>
        <dbReference type="Pfam" id="PF08241"/>
    </source>
</evidence>
<evidence type="ECO:0000313" key="5">
    <source>
        <dbReference type="EMBL" id="MBB5263432.1"/>
    </source>
</evidence>
<dbReference type="EMBL" id="JACHFW010000001">
    <property type="protein sequence ID" value="MBB5263432.1"/>
    <property type="molecule type" value="Genomic_DNA"/>
</dbReference>
<protein>
    <submittedName>
        <fullName evidence="5">SAM-dependent methyltransferase</fullName>
    </submittedName>
</protein>
<keyword evidence="1 5" id="KW-0489">Methyltransferase</keyword>
<dbReference type="PANTHER" id="PTHR43464:SF19">
    <property type="entry name" value="UBIQUINONE BIOSYNTHESIS O-METHYLTRANSFERASE, MITOCHONDRIAL"/>
    <property type="match status" value="1"/>
</dbReference>
<gene>
    <name evidence="5" type="ORF">HNP82_000526</name>
</gene>
<proteinExistence type="predicted"/>
<dbReference type="Gene3D" id="3.40.50.150">
    <property type="entry name" value="Vaccinia Virus protein VP39"/>
    <property type="match status" value="1"/>
</dbReference>
<keyword evidence="2 5" id="KW-0808">Transferase</keyword>
<organism evidence="5 6">
    <name type="scientific">Catenibacillus scindens</name>
    <dbReference type="NCBI Taxonomy" id="673271"/>
    <lineage>
        <taxon>Bacteria</taxon>
        <taxon>Bacillati</taxon>
        <taxon>Bacillota</taxon>
        <taxon>Clostridia</taxon>
        <taxon>Lachnospirales</taxon>
        <taxon>Lachnospiraceae</taxon>
        <taxon>Catenibacillus</taxon>
    </lineage>
</organism>
<dbReference type="Proteomes" id="UP000543642">
    <property type="component" value="Unassembled WGS sequence"/>
</dbReference>
<dbReference type="SUPFAM" id="SSF53335">
    <property type="entry name" value="S-adenosyl-L-methionine-dependent methyltransferases"/>
    <property type="match status" value="1"/>
</dbReference>
<dbReference type="GO" id="GO:0032259">
    <property type="term" value="P:methylation"/>
    <property type="evidence" value="ECO:0007669"/>
    <property type="project" value="UniProtKB-KW"/>
</dbReference>
<accession>A0A7W8H806</accession>
<evidence type="ECO:0000256" key="1">
    <source>
        <dbReference type="ARBA" id="ARBA00022603"/>
    </source>
</evidence>
<keyword evidence="3" id="KW-0949">S-adenosyl-L-methionine</keyword>
<dbReference type="AlphaFoldDB" id="A0A7W8H806"/>
<evidence type="ECO:0000256" key="2">
    <source>
        <dbReference type="ARBA" id="ARBA00022679"/>
    </source>
</evidence>
<comment type="caution">
    <text evidence="5">The sequence shown here is derived from an EMBL/GenBank/DDBJ whole genome shotgun (WGS) entry which is preliminary data.</text>
</comment>
<dbReference type="PANTHER" id="PTHR43464">
    <property type="entry name" value="METHYLTRANSFERASE"/>
    <property type="match status" value="1"/>
</dbReference>
<dbReference type="RefSeq" id="WP_183771145.1">
    <property type="nucleotide sequence ID" value="NZ_CAWVEG010000056.1"/>
</dbReference>
<name>A0A7W8H806_9FIRM</name>
<sequence>MKENKYDDPVFFAKYGQMSRSVQGLSGAGEWRTLKEVLPDFSGQKVLDLGCGYGWHCAYAAAEGASYVLGTDISGKMLEIAREKNSAGVIQYRQAAMEDLEFPDESFDVIFSSLAFHYVKDFGALAGKIYRWLATGGKFVFSVEHPVFTAMGSQDWYYNDEGEIMHFPVDNYYYEGDRDAIFLGEHVTKYHRTLTTYLETLLKLGFCLEHVKEPEPPEDMMDIPGMKNEMRRPMMLIVAAGKKKNLYKG</sequence>
<dbReference type="GO" id="GO:0008757">
    <property type="term" value="F:S-adenosylmethionine-dependent methyltransferase activity"/>
    <property type="evidence" value="ECO:0007669"/>
    <property type="project" value="InterPro"/>
</dbReference>
<evidence type="ECO:0000256" key="3">
    <source>
        <dbReference type="ARBA" id="ARBA00022691"/>
    </source>
</evidence>
<dbReference type="InterPro" id="IPR013216">
    <property type="entry name" value="Methyltransf_11"/>
</dbReference>
<dbReference type="CDD" id="cd02440">
    <property type="entry name" value="AdoMet_MTases"/>
    <property type="match status" value="1"/>
</dbReference>
<feature type="domain" description="Methyltransferase type 11" evidence="4">
    <location>
        <begin position="47"/>
        <end position="141"/>
    </location>
</feature>
<dbReference type="InterPro" id="IPR029063">
    <property type="entry name" value="SAM-dependent_MTases_sf"/>
</dbReference>
<evidence type="ECO:0000313" key="6">
    <source>
        <dbReference type="Proteomes" id="UP000543642"/>
    </source>
</evidence>
<reference evidence="5 6" key="1">
    <citation type="submission" date="2020-08" db="EMBL/GenBank/DDBJ databases">
        <title>Genomic Encyclopedia of Type Strains, Phase IV (KMG-IV): sequencing the most valuable type-strain genomes for metagenomic binning, comparative biology and taxonomic classification.</title>
        <authorList>
            <person name="Goeker M."/>
        </authorList>
    </citation>
    <scope>NUCLEOTIDE SEQUENCE [LARGE SCALE GENOMIC DNA]</scope>
    <source>
        <strain evidence="5 6">DSM 106146</strain>
    </source>
</reference>
<dbReference type="Pfam" id="PF08241">
    <property type="entry name" value="Methyltransf_11"/>
    <property type="match status" value="1"/>
</dbReference>
<keyword evidence="6" id="KW-1185">Reference proteome</keyword>